<dbReference type="GO" id="GO:0003677">
    <property type="term" value="F:DNA binding"/>
    <property type="evidence" value="ECO:0007669"/>
    <property type="project" value="UniProtKB-KW"/>
</dbReference>
<keyword evidence="3" id="KW-0238">DNA-binding</keyword>
<comment type="caution">
    <text evidence="6">The sequence shown here is derived from an EMBL/GenBank/DDBJ whole genome shotgun (WGS) entry which is preliminary data.</text>
</comment>
<organism evidence="6 7">
    <name type="scientific">Paenibacillus athensensis</name>
    <dbReference type="NCBI Taxonomy" id="1967502"/>
    <lineage>
        <taxon>Bacteria</taxon>
        <taxon>Bacillati</taxon>
        <taxon>Bacillota</taxon>
        <taxon>Bacilli</taxon>
        <taxon>Bacillales</taxon>
        <taxon>Paenibacillaceae</taxon>
        <taxon>Paenibacillus</taxon>
    </lineage>
</organism>
<dbReference type="InterPro" id="IPR005158">
    <property type="entry name" value="BTAD"/>
</dbReference>
<dbReference type="InterPro" id="IPR011990">
    <property type="entry name" value="TPR-like_helical_dom_sf"/>
</dbReference>
<dbReference type="AlphaFoldDB" id="A0A4Y8PUG6"/>
<dbReference type="InterPro" id="IPR016032">
    <property type="entry name" value="Sig_transdc_resp-reg_C-effctor"/>
</dbReference>
<dbReference type="SUPFAM" id="SSF48452">
    <property type="entry name" value="TPR-like"/>
    <property type="match status" value="2"/>
</dbReference>
<dbReference type="EMBL" id="MYFO01000033">
    <property type="protein sequence ID" value="TFE84577.1"/>
    <property type="molecule type" value="Genomic_DNA"/>
</dbReference>
<dbReference type="Pfam" id="PF03704">
    <property type="entry name" value="BTAD"/>
    <property type="match status" value="1"/>
</dbReference>
<dbReference type="InterPro" id="IPR036388">
    <property type="entry name" value="WH-like_DNA-bd_sf"/>
</dbReference>
<dbReference type="InterPro" id="IPR059106">
    <property type="entry name" value="WHD_MalT"/>
</dbReference>
<evidence type="ECO:0000259" key="5">
    <source>
        <dbReference type="SMART" id="SM01043"/>
    </source>
</evidence>
<evidence type="ECO:0000256" key="2">
    <source>
        <dbReference type="ARBA" id="ARBA00023015"/>
    </source>
</evidence>
<dbReference type="SMART" id="SM01043">
    <property type="entry name" value="BTAD"/>
    <property type="match status" value="1"/>
</dbReference>
<dbReference type="Proteomes" id="UP000298246">
    <property type="component" value="Unassembled WGS sequence"/>
</dbReference>
<dbReference type="Pfam" id="PF00486">
    <property type="entry name" value="Trans_reg_C"/>
    <property type="match status" value="1"/>
</dbReference>
<dbReference type="PANTHER" id="PTHR35807:SF2">
    <property type="entry name" value="TRANSCRIPTIONAL ACTIVATOR DOMAIN"/>
    <property type="match status" value="1"/>
</dbReference>
<dbReference type="RefSeq" id="WP_134755952.1">
    <property type="nucleotide sequence ID" value="NZ_MYFO02000018.1"/>
</dbReference>
<dbReference type="PANTHER" id="PTHR35807">
    <property type="entry name" value="TRANSCRIPTIONAL REGULATOR REDD-RELATED"/>
    <property type="match status" value="1"/>
</dbReference>
<gene>
    <name evidence="6" type="ORF">B5M42_19695</name>
</gene>
<feature type="domain" description="Bacterial transcriptional activator" evidence="5">
    <location>
        <begin position="894"/>
        <end position="1032"/>
    </location>
</feature>
<dbReference type="Pfam" id="PF17874">
    <property type="entry name" value="TPR_MalT"/>
    <property type="match status" value="1"/>
</dbReference>
<dbReference type="InterPro" id="IPR001867">
    <property type="entry name" value="OmpR/PhoB-type_DNA-bd"/>
</dbReference>
<dbReference type="InterPro" id="IPR051677">
    <property type="entry name" value="AfsR-DnrI-RedD_regulator"/>
</dbReference>
<dbReference type="OrthoDB" id="1137593at2"/>
<dbReference type="InterPro" id="IPR041617">
    <property type="entry name" value="TPR_MalT"/>
</dbReference>
<evidence type="ECO:0000256" key="1">
    <source>
        <dbReference type="ARBA" id="ARBA00005820"/>
    </source>
</evidence>
<evidence type="ECO:0000256" key="3">
    <source>
        <dbReference type="ARBA" id="ARBA00023125"/>
    </source>
</evidence>
<dbReference type="GO" id="GO:0006355">
    <property type="term" value="P:regulation of DNA-templated transcription"/>
    <property type="evidence" value="ECO:0007669"/>
    <property type="project" value="InterPro"/>
</dbReference>
<keyword evidence="7" id="KW-1185">Reference proteome</keyword>
<evidence type="ECO:0000313" key="6">
    <source>
        <dbReference type="EMBL" id="TFE84577.1"/>
    </source>
</evidence>
<dbReference type="Gene3D" id="1.10.10.10">
    <property type="entry name" value="Winged helix-like DNA-binding domain superfamily/Winged helix DNA-binding domain"/>
    <property type="match status" value="1"/>
</dbReference>
<dbReference type="GO" id="GO:0000160">
    <property type="term" value="P:phosphorelay signal transduction system"/>
    <property type="evidence" value="ECO:0007669"/>
    <property type="project" value="InterPro"/>
</dbReference>
<protein>
    <recommendedName>
        <fullName evidence="5">Bacterial transcriptional activator domain-containing protein</fullName>
    </recommendedName>
</protein>
<sequence length="1037" mass="117822">MIVTTKIGVPQLHRGDLVARPWLIGKLDEGLAVKLTLVAAPAGYGKTTALGEWAAQCACPVAWISLDKYDDSWLEFWSYVTAAIAERIPGFGASVLPLLEQGPTSSAFMQEPALTALINELNQVSGEVVIVLDDYHFIEQAAIHRSLAYLLERLPRTVHLYVSSRTEVTLPTSRLLVKGELLRISSTDLRFRQEEILAFFDAVTSLSLSRDDRLTLGRQTEGWVSGLQLAAISLAHSGNAAESIRQFNGHQHHIADYLLEEVYRDLAEPLREFLLRTSILGRMNADLCRSVAEQANAQEQLEQLEALNLFIVPLDEERQWYRYHHLLAEFLQQRFARTRPDEWAEAHVRAAVWMESRGAVEQAAEHYLAAGRYEAIVQLIEPHLPELIHRKSAVVGRWVMQVPESVLTRHPLVEMFYLLLLVGIGQAEAAASKIEQARLRYTAMKISLPEAEWKALMGNMYFLCATASYFRKDLARVSEYFDLAEQYAPEGGFLQAIGDNRYHASEEFDDHLSFINDHHAVAEVLPKWLQLWAHKKRHPFMGRLYASYSKLLHEWDRLDEAEACLMPLLEADAPTPNTRSLLQIYLSASRIQQALGRPERAVEQLEQLKLMLDSPDYGLFMRKVEAERAVLAVRQGDFAHGAAWLERCGMTAADEVSLPDVSEHIAVARVLAACGRAEEALELAERLQQLLWKADRLRDRIRMLLLQGVTLWRTGRAEKALSRLDSALRLAKPQGFIRSFADEGPAMVELLAAYLPALRSGAFADANGDLAKYASLLLATCRREPLQVKAQARLQVRCMGRFHVQGSQDERQEVKWRTSKTEELLAYLLHHRGEPVDKHVIMDRLWSDVDADKAAMLLNTTVYYLRKNLAAIGLDNVVLYARSRYRVDMTAIDCDLDAVHKQLASGLPASSDLFPLYEEELTRMYRSGYLSGSDYPWAEEERSRLEQRYVDQLLRMQERYMREKRTSEAAGLLRKALIYDPLNEDIHTRLIEAYAAAGDRVAAQRQYEALKRMLKTEFGVEPSEEVQRLMRLNRQGN</sequence>
<accession>A0A4Y8PUG6</accession>
<name>A0A4Y8PUG6_9BACL</name>
<keyword evidence="4" id="KW-0804">Transcription</keyword>
<keyword evidence="2" id="KW-0805">Transcription regulation</keyword>
<dbReference type="Pfam" id="PF25873">
    <property type="entry name" value="WHD_MalT"/>
    <property type="match status" value="1"/>
</dbReference>
<dbReference type="Gene3D" id="1.25.40.10">
    <property type="entry name" value="Tetratricopeptide repeat domain"/>
    <property type="match status" value="2"/>
</dbReference>
<evidence type="ECO:0000256" key="4">
    <source>
        <dbReference type="ARBA" id="ARBA00023163"/>
    </source>
</evidence>
<comment type="similarity">
    <text evidence="1">Belongs to the AfsR/DnrI/RedD regulatory family.</text>
</comment>
<reference evidence="6 7" key="1">
    <citation type="submission" date="2017-03" db="EMBL/GenBank/DDBJ databases">
        <title>Isolation of Levoglucosan Utilizing Bacteria.</title>
        <authorList>
            <person name="Arya A.S."/>
        </authorList>
    </citation>
    <scope>NUCLEOTIDE SEQUENCE [LARGE SCALE GENOMIC DNA]</scope>
    <source>
        <strain evidence="6 7">MEC069</strain>
    </source>
</reference>
<evidence type="ECO:0000313" key="7">
    <source>
        <dbReference type="Proteomes" id="UP000298246"/>
    </source>
</evidence>
<proteinExistence type="inferred from homology"/>
<dbReference type="SUPFAM" id="SSF46894">
    <property type="entry name" value="C-terminal effector domain of the bipartite response regulators"/>
    <property type="match status" value="1"/>
</dbReference>